<reference evidence="4" key="2">
    <citation type="submission" date="2023-08" db="EMBL/GenBank/DDBJ databases">
        <title>Identification and characterization of horizontal gene transfer across gut microbiota members of farm animals based on homology search.</title>
        <authorList>
            <person name="Schwarzerova J."/>
            <person name="Nykrynova M."/>
            <person name="Jureckova K."/>
            <person name="Cejkova D."/>
            <person name="Rychlik I."/>
        </authorList>
    </citation>
    <scope>NUCLEOTIDE SEQUENCE</scope>
    <source>
        <strain evidence="4">15_COKtk</strain>
    </source>
</reference>
<keyword evidence="2" id="KW-0732">Signal</keyword>
<comment type="caution">
    <text evidence="4">The sequence shown here is derived from an EMBL/GenBank/DDBJ whole genome shotgun (WGS) entry which is preliminary data.</text>
</comment>
<protein>
    <submittedName>
        <fullName evidence="4">VWA domain-containing protein</fullName>
    </submittedName>
</protein>
<organism evidence="4 5">
    <name type="scientific">Collinsella ihumii</name>
    <dbReference type="NCBI Taxonomy" id="1720204"/>
    <lineage>
        <taxon>Bacteria</taxon>
        <taxon>Bacillati</taxon>
        <taxon>Actinomycetota</taxon>
        <taxon>Coriobacteriia</taxon>
        <taxon>Coriobacteriales</taxon>
        <taxon>Coriobacteriaceae</taxon>
        <taxon>Collinsella</taxon>
    </lineage>
</organism>
<evidence type="ECO:0000256" key="1">
    <source>
        <dbReference type="SAM" id="MobiDB-lite"/>
    </source>
</evidence>
<feature type="chain" id="PRO_5043611231" evidence="2">
    <location>
        <begin position="31"/>
        <end position="581"/>
    </location>
</feature>
<reference evidence="4" key="1">
    <citation type="submission" date="2023-06" db="EMBL/GenBank/DDBJ databases">
        <authorList>
            <person name="Zeman M."/>
            <person name="Kubasova T."/>
            <person name="Jahodarova E."/>
            <person name="Nykrynova M."/>
            <person name="Rychlik I."/>
        </authorList>
    </citation>
    <scope>NUCLEOTIDE SEQUENCE</scope>
    <source>
        <strain evidence="4">15_COKtk</strain>
    </source>
</reference>
<evidence type="ECO:0000313" key="4">
    <source>
        <dbReference type="EMBL" id="MDN0070214.1"/>
    </source>
</evidence>
<evidence type="ECO:0000256" key="2">
    <source>
        <dbReference type="SAM" id="SignalP"/>
    </source>
</evidence>
<feature type="signal peptide" evidence="2">
    <location>
        <begin position="1"/>
        <end position="30"/>
    </location>
</feature>
<dbReference type="RefSeq" id="WP_204212564.1">
    <property type="nucleotide sequence ID" value="NZ_JAUEIR010000010.1"/>
</dbReference>
<evidence type="ECO:0000313" key="5">
    <source>
        <dbReference type="Proteomes" id="UP001168505"/>
    </source>
</evidence>
<feature type="domain" description="VWFA" evidence="3">
    <location>
        <begin position="461"/>
        <end position="561"/>
    </location>
</feature>
<dbReference type="InterPro" id="IPR036465">
    <property type="entry name" value="vWFA_dom_sf"/>
</dbReference>
<gene>
    <name evidence="4" type="ORF">QVN40_10965</name>
</gene>
<dbReference type="PROSITE" id="PS51257">
    <property type="entry name" value="PROKAR_LIPOPROTEIN"/>
    <property type="match status" value="1"/>
</dbReference>
<dbReference type="Proteomes" id="UP001168505">
    <property type="component" value="Unassembled WGS sequence"/>
</dbReference>
<dbReference type="EMBL" id="JAUEIR010000010">
    <property type="protein sequence ID" value="MDN0070214.1"/>
    <property type="molecule type" value="Genomic_DNA"/>
</dbReference>
<evidence type="ECO:0000259" key="3">
    <source>
        <dbReference type="Pfam" id="PF13768"/>
    </source>
</evidence>
<dbReference type="SUPFAM" id="SSF53300">
    <property type="entry name" value="vWA-like"/>
    <property type="match status" value="1"/>
</dbReference>
<dbReference type="InterPro" id="IPR002035">
    <property type="entry name" value="VWF_A"/>
</dbReference>
<dbReference type="CDD" id="cd00198">
    <property type="entry name" value="vWFA"/>
    <property type="match status" value="1"/>
</dbReference>
<name>A0AAW7JRU9_9ACTN</name>
<dbReference type="Gene3D" id="3.40.50.410">
    <property type="entry name" value="von Willebrand factor, type A domain"/>
    <property type="match status" value="1"/>
</dbReference>
<dbReference type="Pfam" id="PF13768">
    <property type="entry name" value="VWA_3"/>
    <property type="match status" value="1"/>
</dbReference>
<dbReference type="Pfam" id="PF13531">
    <property type="entry name" value="SBP_bac_11"/>
    <property type="match status" value="1"/>
</dbReference>
<sequence>MKRPISRIVAIACMFVFCLALGLLTGCSGAPDTSGSEAAEQEATHEAEADVADVDVQTSGTVQLFEPADGSAKTRIRVASGSENKEAARAIEYAVGKTGVALEMHYMGSLDIMDVLEAGGEDYDAVWPASSMWITMGDTHHIVRDAQSTSTTPVVFGIAKSKAIELGWADEDGETTSPTTAEILAAVQESKLTFAMTSATQSNSGASAYLAFLTALSGTDGPLTAEDLANGRLTEQVASLLSGVDRSSGSSDWLKEMVVADPDTHQAMVNYESLVSQANRELEEAGHEPMVVVYPADGIAVSDSPLAYVDHGQGEQVEAAFSAIQQALADDTATLELERVGRRCGLGGKVVHADDDEVAAAFNPAWGIVPDASVLKSIPLPAGEVISQALTLYQTGLKKPSYTLWVVDYSGSMLGAGKEGVVAGLEQALDPTLAAEALIQPNEGDVNVLIPFTHVVDSPITANGSDTAALLDYARSREAIGGTDMYSGLSTALDLARQAVADGGYTVAIVLMTDGQSDTYARDEFVSAYEQAGVDVPIFSIMFGEADPTQLDELTTLTNGRTFDGREGDLADVFRQVKGYN</sequence>
<feature type="region of interest" description="Disordered" evidence="1">
    <location>
        <begin position="31"/>
        <end position="52"/>
    </location>
</feature>
<accession>A0AAW7JRU9</accession>
<proteinExistence type="predicted"/>
<dbReference type="AlphaFoldDB" id="A0AAW7JRU9"/>